<dbReference type="EMBL" id="BKCJ010068560">
    <property type="protein sequence ID" value="GEW67122.1"/>
    <property type="molecule type" value="Genomic_DNA"/>
</dbReference>
<accession>A0A699H481</accession>
<proteinExistence type="predicted"/>
<protein>
    <recommendedName>
        <fullName evidence="2">Reverse transcriptase domain-containing protein</fullName>
    </recommendedName>
</protein>
<comment type="caution">
    <text evidence="1">The sequence shown here is derived from an EMBL/GenBank/DDBJ whole genome shotgun (WGS) entry which is preliminary data.</text>
</comment>
<dbReference type="AlphaFoldDB" id="A0A699H481"/>
<evidence type="ECO:0000313" key="1">
    <source>
        <dbReference type="EMBL" id="GEW67122.1"/>
    </source>
</evidence>
<organism evidence="1">
    <name type="scientific">Tanacetum cinerariifolium</name>
    <name type="common">Dalmatian daisy</name>
    <name type="synonym">Chrysanthemum cinerariifolium</name>
    <dbReference type="NCBI Taxonomy" id="118510"/>
    <lineage>
        <taxon>Eukaryota</taxon>
        <taxon>Viridiplantae</taxon>
        <taxon>Streptophyta</taxon>
        <taxon>Embryophyta</taxon>
        <taxon>Tracheophyta</taxon>
        <taxon>Spermatophyta</taxon>
        <taxon>Magnoliopsida</taxon>
        <taxon>eudicotyledons</taxon>
        <taxon>Gunneridae</taxon>
        <taxon>Pentapetalae</taxon>
        <taxon>asterids</taxon>
        <taxon>campanulids</taxon>
        <taxon>Asterales</taxon>
        <taxon>Asteraceae</taxon>
        <taxon>Asteroideae</taxon>
        <taxon>Anthemideae</taxon>
        <taxon>Anthemidinae</taxon>
        <taxon>Tanacetum</taxon>
    </lineage>
</organism>
<reference evidence="1" key="1">
    <citation type="journal article" date="2019" name="Sci. Rep.">
        <title>Draft genome of Tanacetum cinerariifolium, the natural source of mosquito coil.</title>
        <authorList>
            <person name="Yamashiro T."/>
            <person name="Shiraishi A."/>
            <person name="Satake H."/>
            <person name="Nakayama K."/>
        </authorList>
    </citation>
    <scope>NUCLEOTIDE SEQUENCE</scope>
</reference>
<gene>
    <name evidence="1" type="ORF">Tci_239098</name>
</gene>
<name>A0A699H481_TANCI</name>
<sequence>MYKTYSCELCGNDSQYGYDCPPWFSLESTIPLNEIISQLPPSIVITTSPPVLPIKDPEVSLIKENEELNISPKKESDEFIKSSIEDLVLILSESKDTSENDGECILPSDDESLFDEDVPEDNVKIYSNHLFEFDDKYISSYVNPLFDEVLENIESKDSYDSNLDEPDLIVTPLSDVNKDKCFDPGGDVDEINDFEDGYYDSKGDILYLESFLSDDTTPNLSPEVFLDCDLRSLSDAPIDDLMTEDTIFNPGIHD</sequence>
<evidence type="ECO:0008006" key="2">
    <source>
        <dbReference type="Google" id="ProtNLM"/>
    </source>
</evidence>